<feature type="domain" description="ACT" evidence="15">
    <location>
        <begin position="355"/>
        <end position="430"/>
    </location>
</feature>
<dbReference type="GO" id="GO:0050661">
    <property type="term" value="F:NADP binding"/>
    <property type="evidence" value="ECO:0007669"/>
    <property type="project" value="InterPro"/>
</dbReference>
<dbReference type="InterPro" id="IPR016204">
    <property type="entry name" value="HDH"/>
</dbReference>
<evidence type="ECO:0000256" key="11">
    <source>
        <dbReference type="PIRSR" id="PIRSR000098-1"/>
    </source>
</evidence>
<evidence type="ECO:0000256" key="7">
    <source>
        <dbReference type="ARBA" id="ARBA00022697"/>
    </source>
</evidence>
<dbReference type="CDD" id="cd04881">
    <property type="entry name" value="ACT_HSDH-Hom"/>
    <property type="match status" value="1"/>
</dbReference>
<dbReference type="PROSITE" id="PS51671">
    <property type="entry name" value="ACT"/>
    <property type="match status" value="1"/>
</dbReference>
<evidence type="ECO:0000256" key="9">
    <source>
        <dbReference type="ARBA" id="ARBA00023002"/>
    </source>
</evidence>
<dbReference type="InterPro" id="IPR001342">
    <property type="entry name" value="HDH_cat"/>
</dbReference>
<dbReference type="Gene3D" id="3.40.50.720">
    <property type="entry name" value="NAD(P)-binding Rossmann-like Domain"/>
    <property type="match status" value="1"/>
</dbReference>
<name>A0A7C5ALJ3_9BACT</name>
<evidence type="ECO:0000256" key="2">
    <source>
        <dbReference type="ARBA" id="ARBA00005062"/>
    </source>
</evidence>
<gene>
    <name evidence="16" type="ORF">ENW48_05865</name>
</gene>
<dbReference type="FunFam" id="3.30.70.260:FF:000030">
    <property type="entry name" value="Homoserine dehydrogenase"/>
    <property type="match status" value="1"/>
</dbReference>
<evidence type="ECO:0000256" key="6">
    <source>
        <dbReference type="ARBA" id="ARBA00022605"/>
    </source>
</evidence>
<dbReference type="EC" id="1.1.1.3" evidence="4 13"/>
<dbReference type="InterPro" id="IPR045865">
    <property type="entry name" value="ACT-like_dom_sf"/>
</dbReference>
<evidence type="ECO:0000256" key="4">
    <source>
        <dbReference type="ARBA" id="ARBA00013213"/>
    </source>
</evidence>
<evidence type="ECO:0000313" key="16">
    <source>
        <dbReference type="EMBL" id="HGZ11726.1"/>
    </source>
</evidence>
<dbReference type="Pfam" id="PF01842">
    <property type="entry name" value="ACT"/>
    <property type="match status" value="1"/>
</dbReference>
<protein>
    <recommendedName>
        <fullName evidence="5 13">Homoserine dehydrogenase</fullName>
        <ecNumber evidence="4 13">1.1.1.3</ecNumber>
    </recommendedName>
</protein>
<evidence type="ECO:0000256" key="3">
    <source>
        <dbReference type="ARBA" id="ARBA00006753"/>
    </source>
</evidence>
<dbReference type="PIRSF" id="PIRSF000098">
    <property type="entry name" value="Homoser_dehydrog"/>
    <property type="match status" value="1"/>
</dbReference>
<feature type="active site" description="Proton donor" evidence="11">
    <location>
        <position position="205"/>
    </location>
</feature>
<dbReference type="InterPro" id="IPR036291">
    <property type="entry name" value="NAD(P)-bd_dom_sf"/>
</dbReference>
<evidence type="ECO:0000256" key="10">
    <source>
        <dbReference type="ARBA" id="ARBA00023167"/>
    </source>
</evidence>
<dbReference type="InterPro" id="IPR005106">
    <property type="entry name" value="Asp/hSer_DH_NAD-bd"/>
</dbReference>
<dbReference type="InterPro" id="IPR019811">
    <property type="entry name" value="HDH_CS"/>
</dbReference>
<dbReference type="Pfam" id="PF03447">
    <property type="entry name" value="NAD_binding_3"/>
    <property type="match status" value="1"/>
</dbReference>
<comment type="pathway">
    <text evidence="1 13">Amino-acid biosynthesis; L-threonine biosynthesis; L-threonine from L-aspartate: step 3/5.</text>
</comment>
<dbReference type="NCBIfam" id="NF004976">
    <property type="entry name" value="PRK06349.1"/>
    <property type="match status" value="1"/>
</dbReference>
<keyword evidence="9 13" id="KW-0560">Oxidoreductase</keyword>
<dbReference type="GO" id="GO:0009086">
    <property type="term" value="P:methionine biosynthetic process"/>
    <property type="evidence" value="ECO:0007669"/>
    <property type="project" value="UniProtKB-KW"/>
</dbReference>
<keyword evidence="10 13" id="KW-0486">Methionine biosynthesis</keyword>
<evidence type="ECO:0000256" key="12">
    <source>
        <dbReference type="PIRSR" id="PIRSR000098-2"/>
    </source>
</evidence>
<keyword evidence="6 13" id="KW-0028">Amino-acid biosynthesis</keyword>
<keyword evidence="7 13" id="KW-0791">Threonine biosynthesis</keyword>
<feature type="binding site" evidence="12">
    <location>
        <position position="190"/>
    </location>
    <ligand>
        <name>L-homoserine</name>
        <dbReference type="ChEBI" id="CHEBI:57476"/>
    </ligand>
</feature>
<dbReference type="UniPathway" id="UPA00050">
    <property type="reaction ID" value="UER00063"/>
</dbReference>
<dbReference type="SUPFAM" id="SSF51735">
    <property type="entry name" value="NAD(P)-binding Rossmann-fold domains"/>
    <property type="match status" value="1"/>
</dbReference>
<evidence type="ECO:0000256" key="13">
    <source>
        <dbReference type="RuleBase" id="RU000579"/>
    </source>
</evidence>
<evidence type="ECO:0000256" key="5">
    <source>
        <dbReference type="ARBA" id="ARBA00013376"/>
    </source>
</evidence>
<dbReference type="PANTHER" id="PTHR43331:SF1">
    <property type="entry name" value="HOMOSERINE DEHYDROGENASE"/>
    <property type="match status" value="1"/>
</dbReference>
<dbReference type="EMBL" id="DTKJ01000042">
    <property type="protein sequence ID" value="HGZ11726.1"/>
    <property type="molecule type" value="Genomic_DNA"/>
</dbReference>
<dbReference type="UniPathway" id="UPA00051">
    <property type="reaction ID" value="UER00465"/>
</dbReference>
<accession>A0A7C5ALJ3</accession>
<dbReference type="Pfam" id="PF00742">
    <property type="entry name" value="Homoserine_dh"/>
    <property type="match status" value="1"/>
</dbReference>
<dbReference type="Gene3D" id="3.30.360.10">
    <property type="entry name" value="Dihydrodipicolinate Reductase, domain 2"/>
    <property type="match status" value="1"/>
</dbReference>
<comment type="similarity">
    <text evidence="3 14">Belongs to the homoserine dehydrogenase family.</text>
</comment>
<dbReference type="AlphaFoldDB" id="A0A7C5ALJ3"/>
<dbReference type="FunFam" id="3.30.360.10:FF:000005">
    <property type="entry name" value="Homoserine dehydrogenase"/>
    <property type="match status" value="1"/>
</dbReference>
<evidence type="ECO:0000259" key="15">
    <source>
        <dbReference type="PROSITE" id="PS51671"/>
    </source>
</evidence>
<dbReference type="GO" id="GO:0004412">
    <property type="term" value="F:homoserine dehydrogenase activity"/>
    <property type="evidence" value="ECO:0007669"/>
    <property type="project" value="UniProtKB-EC"/>
</dbReference>
<dbReference type="PANTHER" id="PTHR43331">
    <property type="entry name" value="HOMOSERINE DEHYDROGENASE"/>
    <property type="match status" value="1"/>
</dbReference>
<evidence type="ECO:0000256" key="8">
    <source>
        <dbReference type="ARBA" id="ARBA00022857"/>
    </source>
</evidence>
<dbReference type="SUPFAM" id="SSF55347">
    <property type="entry name" value="Glyceraldehyde-3-phosphate dehydrogenase-like, C-terminal domain"/>
    <property type="match status" value="1"/>
</dbReference>
<reference evidence="16" key="1">
    <citation type="journal article" date="2020" name="mSystems">
        <title>Genome- and Community-Level Interaction Insights into Carbon Utilization and Element Cycling Functions of Hydrothermarchaeota in Hydrothermal Sediment.</title>
        <authorList>
            <person name="Zhou Z."/>
            <person name="Liu Y."/>
            <person name="Xu W."/>
            <person name="Pan J."/>
            <person name="Luo Z.H."/>
            <person name="Li M."/>
        </authorList>
    </citation>
    <scope>NUCLEOTIDE SEQUENCE [LARGE SCALE GENOMIC DNA]</scope>
    <source>
        <strain evidence="16">SpSt-853</strain>
    </source>
</reference>
<evidence type="ECO:0000256" key="14">
    <source>
        <dbReference type="RuleBase" id="RU004171"/>
    </source>
</evidence>
<keyword evidence="8 12" id="KW-0521">NADP</keyword>
<proteinExistence type="inferred from homology"/>
<comment type="catalytic activity">
    <reaction evidence="13">
        <text>L-homoserine + NADP(+) = L-aspartate 4-semialdehyde + NADPH + H(+)</text>
        <dbReference type="Rhea" id="RHEA:15761"/>
        <dbReference type="ChEBI" id="CHEBI:15378"/>
        <dbReference type="ChEBI" id="CHEBI:57476"/>
        <dbReference type="ChEBI" id="CHEBI:57783"/>
        <dbReference type="ChEBI" id="CHEBI:58349"/>
        <dbReference type="ChEBI" id="CHEBI:537519"/>
        <dbReference type="EC" id="1.1.1.3"/>
    </reaction>
</comment>
<dbReference type="InterPro" id="IPR002912">
    <property type="entry name" value="ACT_dom"/>
</dbReference>
<dbReference type="Gene3D" id="3.30.70.260">
    <property type="match status" value="1"/>
</dbReference>
<sequence>MQAVKVGVLGCGTVGRGVVSLLRSQSEALARRLGVPLILKKVAEVDPVRVREAGLDQGLVTDRAWEVVDDPDIDLVVEVIGGLNPARELILGALARGKPVVTANKALLAIYGNEIFAAAAAAGVEVAFEASVCGGVPIILTLRQGLAANRIQEMLGILNGTTNYILTQMSQGHLTYTQALAEAQAQGFAEADPTLDVEGVDAAHKLAILMGLAYGTRIDFDSVSVFGISQLDPLDLVFAREFGYVIKLLAISRNDGDRLEARVHPTLIPRDHMLANVSGAMNAVYITGDAVGPILLYGAGAGMLPTASAVVSDLMDLARNLTLGIRRRMPPLGSEAALHTGKAVKPLEDLVTNYYFRFAALDRPGVLSQISGVLGKHQISIAAVIQKGREVKGAVPIVMITHEAREADVKQALAEIDALPVVSPPTIMYRIEDPGLHAAHI</sequence>
<dbReference type="PROSITE" id="PS01042">
    <property type="entry name" value="HOMOSER_DHGENASE"/>
    <property type="match status" value="1"/>
</dbReference>
<organism evidence="16">
    <name type="scientific">Desulfobacca acetoxidans</name>
    <dbReference type="NCBI Taxonomy" id="60893"/>
    <lineage>
        <taxon>Bacteria</taxon>
        <taxon>Pseudomonadati</taxon>
        <taxon>Thermodesulfobacteriota</taxon>
        <taxon>Desulfobaccia</taxon>
        <taxon>Desulfobaccales</taxon>
        <taxon>Desulfobaccaceae</taxon>
        <taxon>Desulfobacca</taxon>
    </lineage>
</organism>
<comment type="pathway">
    <text evidence="2 13">Amino-acid biosynthesis; L-methionine biosynthesis via de novo pathway; L-homoserine from L-aspartate: step 3/3.</text>
</comment>
<evidence type="ECO:0000256" key="1">
    <source>
        <dbReference type="ARBA" id="ARBA00005056"/>
    </source>
</evidence>
<dbReference type="GO" id="GO:0009088">
    <property type="term" value="P:threonine biosynthetic process"/>
    <property type="evidence" value="ECO:0007669"/>
    <property type="project" value="UniProtKB-UniPathway"/>
</dbReference>
<feature type="binding site" evidence="12">
    <location>
        <position position="105"/>
    </location>
    <ligand>
        <name>NADPH</name>
        <dbReference type="ChEBI" id="CHEBI:57783"/>
    </ligand>
</feature>
<dbReference type="SUPFAM" id="SSF55021">
    <property type="entry name" value="ACT-like"/>
    <property type="match status" value="1"/>
</dbReference>
<comment type="caution">
    <text evidence="16">The sequence shown here is derived from an EMBL/GenBank/DDBJ whole genome shotgun (WGS) entry which is preliminary data.</text>
</comment>